<dbReference type="InterPro" id="IPR016181">
    <property type="entry name" value="Acyl_CoA_acyltransferase"/>
</dbReference>
<dbReference type="PROSITE" id="PS51729">
    <property type="entry name" value="GNAT_YJDJ"/>
    <property type="match status" value="1"/>
</dbReference>
<dbReference type="RefSeq" id="WP_379821104.1">
    <property type="nucleotide sequence ID" value="NZ_JBHUMD010000026.1"/>
</dbReference>
<keyword evidence="3" id="KW-0808">Transferase</keyword>
<dbReference type="PANTHER" id="PTHR31435:SF10">
    <property type="entry name" value="BSR4717 PROTEIN"/>
    <property type="match status" value="1"/>
</dbReference>
<keyword evidence="4" id="KW-1185">Reference proteome</keyword>
<name>A0ABW5NUX6_9FLAO</name>
<sequence length="98" mass="11507">MTEIKLEIDEKKHGAFNLYEDNTKIGEMVISLRDDKLTVYHTEIDSSTEGKGYAKLLLQEMVSYSRNNNLKVITLCPYVHAQFKRHPEEYADIWLKQE</sequence>
<dbReference type="PANTHER" id="PTHR31435">
    <property type="entry name" value="PROTEIN NATD1"/>
    <property type="match status" value="1"/>
</dbReference>
<evidence type="ECO:0000313" key="3">
    <source>
        <dbReference type="EMBL" id="MFD2602674.1"/>
    </source>
</evidence>
<dbReference type="GO" id="GO:0016746">
    <property type="term" value="F:acyltransferase activity"/>
    <property type="evidence" value="ECO:0007669"/>
    <property type="project" value="UniProtKB-KW"/>
</dbReference>
<dbReference type="EC" id="2.3.1.-" evidence="3"/>
<comment type="caution">
    <text evidence="3">The sequence shown here is derived from an EMBL/GenBank/DDBJ whole genome shotgun (WGS) entry which is preliminary data.</text>
</comment>
<evidence type="ECO:0000313" key="4">
    <source>
        <dbReference type="Proteomes" id="UP001597480"/>
    </source>
</evidence>
<dbReference type="Proteomes" id="UP001597480">
    <property type="component" value="Unassembled WGS sequence"/>
</dbReference>
<dbReference type="InterPro" id="IPR000182">
    <property type="entry name" value="GNAT_dom"/>
</dbReference>
<dbReference type="EMBL" id="JBHUMD010000026">
    <property type="protein sequence ID" value="MFD2602674.1"/>
    <property type="molecule type" value="Genomic_DNA"/>
</dbReference>
<protein>
    <submittedName>
        <fullName evidence="3">GNAT family N-acetyltransferase</fullName>
        <ecNumber evidence="3">2.3.1.-</ecNumber>
    </submittedName>
</protein>
<gene>
    <name evidence="3" type="ORF">ACFSR3_11455</name>
</gene>
<keyword evidence="3" id="KW-0012">Acyltransferase</keyword>
<evidence type="ECO:0000259" key="2">
    <source>
        <dbReference type="PROSITE" id="PS51729"/>
    </source>
</evidence>
<feature type="domain" description="N-acetyltransferase" evidence="1">
    <location>
        <begin position="1"/>
        <end position="98"/>
    </location>
</feature>
<feature type="domain" description="N-acetyltransferase" evidence="2">
    <location>
        <begin position="8"/>
        <end position="95"/>
    </location>
</feature>
<proteinExistence type="predicted"/>
<dbReference type="PROSITE" id="PS51186">
    <property type="entry name" value="GNAT"/>
    <property type="match status" value="1"/>
</dbReference>
<evidence type="ECO:0000259" key="1">
    <source>
        <dbReference type="PROSITE" id="PS51186"/>
    </source>
</evidence>
<dbReference type="InterPro" id="IPR045057">
    <property type="entry name" value="Gcn5-rel_NAT"/>
</dbReference>
<dbReference type="SUPFAM" id="SSF55729">
    <property type="entry name" value="Acyl-CoA N-acyltransferases (Nat)"/>
    <property type="match status" value="1"/>
</dbReference>
<accession>A0ABW5NUX6</accession>
<dbReference type="InterPro" id="IPR031165">
    <property type="entry name" value="GNAT_YJDJ"/>
</dbReference>
<dbReference type="Pfam" id="PF14542">
    <property type="entry name" value="Acetyltransf_CG"/>
    <property type="match status" value="1"/>
</dbReference>
<dbReference type="Gene3D" id="3.40.630.30">
    <property type="match status" value="1"/>
</dbReference>
<reference evidence="4" key="1">
    <citation type="journal article" date="2019" name="Int. J. Syst. Evol. Microbiol.">
        <title>The Global Catalogue of Microorganisms (GCM) 10K type strain sequencing project: providing services to taxonomists for standard genome sequencing and annotation.</title>
        <authorList>
            <consortium name="The Broad Institute Genomics Platform"/>
            <consortium name="The Broad Institute Genome Sequencing Center for Infectious Disease"/>
            <person name="Wu L."/>
            <person name="Ma J."/>
        </authorList>
    </citation>
    <scope>NUCLEOTIDE SEQUENCE [LARGE SCALE GENOMIC DNA]</scope>
    <source>
        <strain evidence="4">KCTC 42107</strain>
    </source>
</reference>
<organism evidence="3 4">
    <name type="scientific">Flavobacterium suzhouense</name>
    <dbReference type="NCBI Taxonomy" id="1529638"/>
    <lineage>
        <taxon>Bacteria</taxon>
        <taxon>Pseudomonadati</taxon>
        <taxon>Bacteroidota</taxon>
        <taxon>Flavobacteriia</taxon>
        <taxon>Flavobacteriales</taxon>
        <taxon>Flavobacteriaceae</taxon>
        <taxon>Flavobacterium</taxon>
    </lineage>
</organism>